<feature type="compositionally biased region" description="Low complexity" evidence="1">
    <location>
        <begin position="806"/>
        <end position="832"/>
    </location>
</feature>
<evidence type="ECO:0000313" key="3">
    <source>
        <dbReference type="Proteomes" id="UP000631114"/>
    </source>
</evidence>
<feature type="compositionally biased region" description="Low complexity" evidence="1">
    <location>
        <begin position="130"/>
        <end position="145"/>
    </location>
</feature>
<name>A0A835HWU5_9MAGN</name>
<feature type="region of interest" description="Disordered" evidence="1">
    <location>
        <begin position="317"/>
        <end position="414"/>
    </location>
</feature>
<feature type="compositionally biased region" description="Low complexity" evidence="1">
    <location>
        <begin position="250"/>
        <end position="264"/>
    </location>
</feature>
<dbReference type="GO" id="GO:0005634">
    <property type="term" value="C:nucleus"/>
    <property type="evidence" value="ECO:0007669"/>
    <property type="project" value="TreeGrafter"/>
</dbReference>
<feature type="compositionally biased region" description="Acidic residues" evidence="1">
    <location>
        <begin position="99"/>
        <end position="119"/>
    </location>
</feature>
<feature type="region of interest" description="Disordered" evidence="1">
    <location>
        <begin position="579"/>
        <end position="607"/>
    </location>
</feature>
<feature type="compositionally biased region" description="Low complexity" evidence="1">
    <location>
        <begin position="1142"/>
        <end position="1162"/>
    </location>
</feature>
<feature type="compositionally biased region" description="Polar residues" evidence="1">
    <location>
        <begin position="317"/>
        <end position="330"/>
    </location>
</feature>
<feature type="compositionally biased region" description="Low complexity" evidence="1">
    <location>
        <begin position="1213"/>
        <end position="1249"/>
    </location>
</feature>
<dbReference type="InterPro" id="IPR039317">
    <property type="entry name" value="TIC"/>
</dbReference>
<feature type="region of interest" description="Disordered" evidence="1">
    <location>
        <begin position="1013"/>
        <end position="1288"/>
    </location>
</feature>
<proteinExistence type="predicted"/>
<feature type="region of interest" description="Disordered" evidence="1">
    <location>
        <begin position="802"/>
        <end position="839"/>
    </location>
</feature>
<dbReference type="Proteomes" id="UP000631114">
    <property type="component" value="Unassembled WGS sequence"/>
</dbReference>
<feature type="compositionally biased region" description="Low complexity" evidence="1">
    <location>
        <begin position="152"/>
        <end position="165"/>
    </location>
</feature>
<dbReference type="GO" id="GO:0042752">
    <property type="term" value="P:regulation of circadian rhythm"/>
    <property type="evidence" value="ECO:0007669"/>
    <property type="project" value="InterPro"/>
</dbReference>
<feature type="compositionally biased region" description="Polar residues" evidence="1">
    <location>
        <begin position="358"/>
        <end position="369"/>
    </location>
</feature>
<comment type="caution">
    <text evidence="2">The sequence shown here is derived from an EMBL/GenBank/DDBJ whole genome shotgun (WGS) entry which is preliminary data.</text>
</comment>
<feature type="compositionally biased region" description="Low complexity" evidence="1">
    <location>
        <begin position="281"/>
        <end position="298"/>
    </location>
</feature>
<feature type="region of interest" description="Disordered" evidence="1">
    <location>
        <begin position="1"/>
        <end position="302"/>
    </location>
</feature>
<accession>A0A835HWU5</accession>
<reference evidence="2 3" key="1">
    <citation type="submission" date="2020-10" db="EMBL/GenBank/DDBJ databases">
        <title>The Coptis chinensis genome and diversification of protoberbering-type alkaloids.</title>
        <authorList>
            <person name="Wang B."/>
            <person name="Shu S."/>
            <person name="Song C."/>
            <person name="Liu Y."/>
        </authorList>
    </citation>
    <scope>NUCLEOTIDE SEQUENCE [LARGE SCALE GENOMIC DNA]</scope>
    <source>
        <strain evidence="2">HL-2020</strain>
        <tissue evidence="2">Leaf</tissue>
    </source>
</reference>
<feature type="compositionally biased region" description="Low complexity" evidence="1">
    <location>
        <begin position="1094"/>
        <end position="1123"/>
    </location>
</feature>
<feature type="compositionally biased region" description="Basic residues" evidence="1">
    <location>
        <begin position="265"/>
        <end position="280"/>
    </location>
</feature>
<dbReference type="EMBL" id="JADFTS010000005">
    <property type="protein sequence ID" value="KAF9607620.1"/>
    <property type="molecule type" value="Genomic_DNA"/>
</dbReference>
<feature type="compositionally biased region" description="Polar residues" evidence="1">
    <location>
        <begin position="1124"/>
        <end position="1141"/>
    </location>
</feature>
<organism evidence="2 3">
    <name type="scientific">Coptis chinensis</name>
    <dbReference type="NCBI Taxonomy" id="261450"/>
    <lineage>
        <taxon>Eukaryota</taxon>
        <taxon>Viridiplantae</taxon>
        <taxon>Streptophyta</taxon>
        <taxon>Embryophyta</taxon>
        <taxon>Tracheophyta</taxon>
        <taxon>Spermatophyta</taxon>
        <taxon>Magnoliopsida</taxon>
        <taxon>Ranunculales</taxon>
        <taxon>Ranunculaceae</taxon>
        <taxon>Coptidoideae</taxon>
        <taxon>Coptis</taxon>
    </lineage>
</organism>
<sequence>MDRHREVRRTSMAAANGLSRRRQRTTSSSLRDSPEEDGGMELQETSGRLRDRGTTTTTTTTSSKKERERDRISSRNNNNNNKRRRPERLIHGNSNREDGGEESSEDSLDDEDEDDDEEMPGPGPAIRMRPPSNNNNPSSSSSILSNHHHQNLNHNNNNNNQNQNQLHHRKSFPPSNNNHNNKVLRPATTPWKVSDEMGFSVPKKARSASTKRSHECWVSGGGNGGSGELLIHRQASTSPARPTGGAVVTPASLAPGSPSSSTASIRKKLKPLGSNKHRPPKVVSSNNNNNNNKPPSSSTQDEIEIEVAEVLYGLMRQSQGPSRQEISQQRLDSKDSNDVKSSRVSSPISASPSQISKLTQNSSSSTPPMSTVAPKRKRPRPQHKFDEENSAKFGNKNGSIESEQMPKIEISSPKQVKISGSVEYDFGSQGVETKSEVGRLVVVNEESEVRDGPIVTSPKKESTAAKVDFDSENATATTTKASVVVEREETFKFDLMATPLKSSPDRDSEMGFVSDSKPTMPCSENNTEMKMEVRENVEKMTKKDVEESVLVEKKKKTEVMVEECESQKSIVDLQIDLEKQNKDSGGPNSVRQQQQQQPLQMQQQLQSKVTIRNEPKMEKVAQSNSSLPLPMTIAGWPGGLPPMGNVVGQVRPLHGMATLDGNPASSNSVQPPHFPLSQQRPKRCATHYYVARNIYYHQQVAKMNFWPAVAGSPSIYGNKPYNLNVLPPTEAAIIGSPLLGSFPGRNPIQEKVQVEGAKEKSAVVTNFIDPAQRKQLVLQQPPQQAALHGPAFIFPLNQQQATPLPANKSGASKSSTSSNAASSIASQSAAGAPGNPSTAAAGATTMSFNYANMPGNEAQYVAILQNNGYPFPVPAHKQQNQSFSVSHQVRQHEADVEDSPSTEDSRVSQIQKNAYGHNFVMPIHTKNFASMSSAALGGGGGGIPGERYQQQQPLLPNSKGGAELIPAQAFAMPFASFSGGQAVSGLDFSSMAQSHVIFQNLPEAARNGYPFAAQAAQQKKTHQSSEEGKATSDSNNVDDERKAVAGKGQPGMAQSIVFSRPDSNDPANVFPQGLIQGGSSAQSPQWKNTRPNASPGSSPSVPSTTSLKNLPQQQGRNQQGHTQISFGVNSKQGMAQHGQQIPSGNQSPSPPVVVGSPPTSNTKSAGGSPRASSTGSKVGSAPSLSSQQQTKNSSSGPSRKSSPVGAPNSNYYQQQRRQPSEQHLQQQQQPLSSSTTSSGMLSLSPSLTLAGTATSDPAKAANMKGGLPPPGLLQAAQFASQSGGHQFMPTAFPYIHSVPAVVKPAEQKQPAGE</sequence>
<dbReference type="OrthoDB" id="784889at2759"/>
<dbReference type="PANTHER" id="PTHR34798">
    <property type="entry name" value="PROTEIN TIME FOR COFFEE"/>
    <property type="match status" value="1"/>
</dbReference>
<feature type="compositionally biased region" description="Basic and acidic residues" evidence="1">
    <location>
        <begin position="63"/>
        <end position="73"/>
    </location>
</feature>
<evidence type="ECO:0000313" key="2">
    <source>
        <dbReference type="EMBL" id="KAF9607620.1"/>
    </source>
</evidence>
<protein>
    <recommendedName>
        <fullName evidence="4">Time for coffee</fullName>
    </recommendedName>
</protein>
<evidence type="ECO:0000256" key="1">
    <source>
        <dbReference type="SAM" id="MobiDB-lite"/>
    </source>
</evidence>
<feature type="compositionally biased region" description="Basic and acidic residues" evidence="1">
    <location>
        <begin position="331"/>
        <end position="341"/>
    </location>
</feature>
<feature type="compositionally biased region" description="Low complexity" evidence="1">
    <location>
        <begin position="1193"/>
        <end position="1202"/>
    </location>
</feature>
<feature type="region of interest" description="Disordered" evidence="1">
    <location>
        <begin position="502"/>
        <end position="524"/>
    </location>
</feature>
<feature type="compositionally biased region" description="Polar residues" evidence="1">
    <location>
        <begin position="1170"/>
        <end position="1192"/>
    </location>
</feature>
<feature type="compositionally biased region" description="Basic and acidic residues" evidence="1">
    <location>
        <begin position="87"/>
        <end position="98"/>
    </location>
</feature>
<dbReference type="PANTHER" id="PTHR34798:SF2">
    <property type="entry name" value="PROTEIN TIME FOR COFFEE"/>
    <property type="match status" value="1"/>
</dbReference>
<feature type="compositionally biased region" description="Low complexity" evidence="1">
    <location>
        <begin position="342"/>
        <end position="357"/>
    </location>
</feature>
<keyword evidence="3" id="KW-1185">Reference proteome</keyword>
<gene>
    <name evidence="2" type="ORF">IFM89_037548</name>
</gene>
<evidence type="ECO:0008006" key="4">
    <source>
        <dbReference type="Google" id="ProtNLM"/>
    </source>
</evidence>
<feature type="compositionally biased region" description="Low complexity" evidence="1">
    <location>
        <begin position="592"/>
        <end position="606"/>
    </location>
</feature>
<feature type="compositionally biased region" description="Polar residues" evidence="1">
    <location>
        <begin position="1077"/>
        <end position="1092"/>
    </location>
</feature>